<reference evidence="3" key="2">
    <citation type="submission" date="2014-09" db="EMBL/GenBank/DDBJ databases">
        <authorList>
            <person name="Mudge J."/>
            <person name="Ramaraj T."/>
            <person name="Lindquist I.E."/>
            <person name="Bharti A.K."/>
            <person name="Sundararajan A."/>
            <person name="Cameron C.T."/>
            <person name="Woodward J.E."/>
            <person name="May G.D."/>
            <person name="Brubaker C."/>
            <person name="Broadhvest J."/>
            <person name="Wilkins T.A."/>
        </authorList>
    </citation>
    <scope>NUCLEOTIDE SEQUENCE</scope>
    <source>
        <strain evidence="3">cv. AKA8401</strain>
    </source>
</reference>
<name>A0A0B0ME40_GOSAR</name>
<sequence length="22" mass="2613">MKFNVKEKSGIISECEYMSFEL</sequence>
<keyword evidence="3" id="KW-1185">Reference proteome</keyword>
<accession>A0A0B0ME40</accession>
<dbReference type="EMBL" id="JRRC01062820">
    <property type="protein sequence ID" value="KHF99059.1"/>
    <property type="molecule type" value="Genomic_DNA"/>
</dbReference>
<organism evidence="1 3">
    <name type="scientific">Gossypium arboreum</name>
    <name type="common">Tree cotton</name>
    <name type="synonym">Gossypium nanking</name>
    <dbReference type="NCBI Taxonomy" id="29729"/>
    <lineage>
        <taxon>Eukaryota</taxon>
        <taxon>Viridiplantae</taxon>
        <taxon>Streptophyta</taxon>
        <taxon>Embryophyta</taxon>
        <taxon>Tracheophyta</taxon>
        <taxon>Spermatophyta</taxon>
        <taxon>Magnoliopsida</taxon>
        <taxon>eudicotyledons</taxon>
        <taxon>Gunneridae</taxon>
        <taxon>Pentapetalae</taxon>
        <taxon>rosids</taxon>
        <taxon>malvids</taxon>
        <taxon>Malvales</taxon>
        <taxon>Malvaceae</taxon>
        <taxon>Malvoideae</taxon>
        <taxon>Gossypium</taxon>
    </lineage>
</organism>
<evidence type="ECO:0000313" key="2">
    <source>
        <dbReference type="EMBL" id="KHF99861.1"/>
    </source>
</evidence>
<reference evidence="1" key="1">
    <citation type="submission" date="2014-09" db="EMBL/GenBank/DDBJ databases">
        <title>G. arboreum L. cv. AKA8401 A2 genome assembly version 1.0.</title>
        <authorList>
            <person name="Mudge J."/>
            <person name="Ramaraj T."/>
            <person name="Lindquist I.E."/>
            <person name="Bharti A.K."/>
            <person name="Sundararajan A."/>
            <person name="Cameron C.T."/>
            <person name="Woodward J.E."/>
            <person name="May G.D."/>
            <person name="Brubaker C."/>
            <person name="Broadhvest J."/>
            <person name="Wilkins T.A."/>
        </authorList>
    </citation>
    <scope>NUCLEOTIDE SEQUENCE</scope>
</reference>
<comment type="caution">
    <text evidence="1">The sequence shown here is derived from an EMBL/GenBank/DDBJ whole genome shotgun (WGS) entry which is preliminary data.</text>
</comment>
<dbReference type="EMBL" id="JRRC01099022">
    <property type="protein sequence ID" value="KHF99861.1"/>
    <property type="molecule type" value="Genomic_DNA"/>
</dbReference>
<dbReference type="Proteomes" id="UP000032142">
    <property type="component" value="Unassembled WGS sequence"/>
</dbReference>
<gene>
    <name evidence="1" type="ORF">F383_38172</name>
    <name evidence="2" type="ORF">F383_38757</name>
</gene>
<proteinExistence type="predicted"/>
<evidence type="ECO:0000313" key="1">
    <source>
        <dbReference type="EMBL" id="KHF99059.1"/>
    </source>
</evidence>
<dbReference type="AlphaFoldDB" id="A0A0B0ME40"/>
<protein>
    <submittedName>
        <fullName evidence="1">Uncharacterized protein</fullName>
    </submittedName>
</protein>
<evidence type="ECO:0000313" key="3">
    <source>
        <dbReference type="Proteomes" id="UP000032142"/>
    </source>
</evidence>